<sequence>MRPATVCLDEPGWAFNLRDNASLLRELLFPALSVLPSQASLGKKGRIYAKTPQPMAGLAFVV</sequence>
<comment type="caution">
    <text evidence="1">The sequence shown here is derived from an EMBL/GenBank/DDBJ whole genome shotgun (WGS) entry which is preliminary data.</text>
</comment>
<protein>
    <submittedName>
        <fullName evidence="1">Uncharacterized protein</fullName>
    </submittedName>
</protein>
<dbReference type="EMBL" id="QRMS01000001">
    <property type="protein sequence ID" value="RHJ89107.1"/>
    <property type="molecule type" value="Genomic_DNA"/>
</dbReference>
<evidence type="ECO:0000313" key="2">
    <source>
        <dbReference type="Proteomes" id="UP000284841"/>
    </source>
</evidence>
<evidence type="ECO:0000313" key="1">
    <source>
        <dbReference type="EMBL" id="RHJ89107.1"/>
    </source>
</evidence>
<reference evidence="1 2" key="1">
    <citation type="submission" date="2018-08" db="EMBL/GenBank/DDBJ databases">
        <title>A genome reference for cultivated species of the human gut microbiota.</title>
        <authorList>
            <person name="Zou Y."/>
            <person name="Xue W."/>
            <person name="Luo G."/>
        </authorList>
    </citation>
    <scope>NUCLEOTIDE SEQUENCE [LARGE SCALE GENOMIC DNA]</scope>
    <source>
        <strain evidence="1 2">AM07-24</strain>
    </source>
</reference>
<dbReference type="AlphaFoldDB" id="A0A415E5P9"/>
<dbReference type="Proteomes" id="UP000284841">
    <property type="component" value="Unassembled WGS sequence"/>
</dbReference>
<gene>
    <name evidence="1" type="ORF">DW099_00585</name>
</gene>
<proteinExistence type="predicted"/>
<accession>A0A415E5P9</accession>
<name>A0A415E5P9_9FIRM</name>
<keyword evidence="2" id="KW-1185">Reference proteome</keyword>
<organism evidence="1 2">
    <name type="scientific">Emergencia timonensis</name>
    <dbReference type="NCBI Taxonomy" id="1776384"/>
    <lineage>
        <taxon>Bacteria</taxon>
        <taxon>Bacillati</taxon>
        <taxon>Bacillota</taxon>
        <taxon>Clostridia</taxon>
        <taxon>Peptostreptococcales</taxon>
        <taxon>Anaerovoracaceae</taxon>
        <taxon>Emergencia</taxon>
    </lineage>
</organism>